<organism evidence="1 2">
    <name type="scientific">Dactylosporangium aurantiacum</name>
    <dbReference type="NCBI Taxonomy" id="35754"/>
    <lineage>
        <taxon>Bacteria</taxon>
        <taxon>Bacillati</taxon>
        <taxon>Actinomycetota</taxon>
        <taxon>Actinomycetes</taxon>
        <taxon>Micromonosporales</taxon>
        <taxon>Micromonosporaceae</taxon>
        <taxon>Dactylosporangium</taxon>
    </lineage>
</organism>
<gene>
    <name evidence="1" type="ORF">Daura_21725</name>
</gene>
<reference evidence="1" key="1">
    <citation type="submission" date="2021-04" db="EMBL/GenBank/DDBJ databases">
        <title>Dactylosporangium aurantiacum NRRL B-8018 full assembly.</title>
        <authorList>
            <person name="Hartkoorn R.C."/>
            <person name="Beaudoing E."/>
            <person name="Hot D."/>
        </authorList>
    </citation>
    <scope>NUCLEOTIDE SEQUENCE</scope>
    <source>
        <strain evidence="1">NRRL B-8018</strain>
    </source>
</reference>
<dbReference type="KEGG" id="daur:Daura_21725"/>
<dbReference type="AlphaFoldDB" id="A0A9Q9ISH3"/>
<proteinExistence type="predicted"/>
<protein>
    <submittedName>
        <fullName evidence="1">Uncharacterized protein</fullName>
    </submittedName>
</protein>
<sequence length="77" mass="8179">MLGMVTGCRIGRATLPQRVGDRPGLQGAAVLAELVEGVGDVAGIVLDQENAGQWQRCAWEYRVIGIGAIGVNRVPRH</sequence>
<evidence type="ECO:0000313" key="1">
    <source>
        <dbReference type="EMBL" id="UWZ58560.1"/>
    </source>
</evidence>
<dbReference type="EMBL" id="CP073767">
    <property type="protein sequence ID" value="UWZ58560.1"/>
    <property type="molecule type" value="Genomic_DNA"/>
</dbReference>
<dbReference type="RefSeq" id="WP_033366968.1">
    <property type="nucleotide sequence ID" value="NZ_CP073767.1"/>
</dbReference>
<keyword evidence="2" id="KW-1185">Reference proteome</keyword>
<accession>A0A9Q9ISH3</accession>
<dbReference type="Proteomes" id="UP001058003">
    <property type="component" value="Chromosome"/>
</dbReference>
<name>A0A9Q9ISH3_9ACTN</name>
<evidence type="ECO:0000313" key="2">
    <source>
        <dbReference type="Proteomes" id="UP001058003"/>
    </source>
</evidence>